<protein>
    <submittedName>
        <fullName evidence="2">NADPH:quinone oxidoreductase family protein</fullName>
    </submittedName>
</protein>
<dbReference type="GO" id="GO:0008270">
    <property type="term" value="F:zinc ion binding"/>
    <property type="evidence" value="ECO:0007669"/>
    <property type="project" value="InterPro"/>
</dbReference>
<dbReference type="GO" id="GO:0016491">
    <property type="term" value="F:oxidoreductase activity"/>
    <property type="evidence" value="ECO:0007669"/>
    <property type="project" value="InterPro"/>
</dbReference>
<proteinExistence type="predicted"/>
<dbReference type="CDD" id="cd08241">
    <property type="entry name" value="QOR1"/>
    <property type="match status" value="1"/>
</dbReference>
<dbReference type="Gene3D" id="3.90.180.10">
    <property type="entry name" value="Medium-chain alcohol dehydrogenases, catalytic domain"/>
    <property type="match status" value="1"/>
</dbReference>
<dbReference type="PROSITE" id="PS01162">
    <property type="entry name" value="QOR_ZETA_CRYSTAL"/>
    <property type="match status" value="1"/>
</dbReference>
<keyword evidence="3" id="KW-1185">Reference proteome</keyword>
<evidence type="ECO:0000259" key="1">
    <source>
        <dbReference type="SMART" id="SM00829"/>
    </source>
</evidence>
<dbReference type="Pfam" id="PF08240">
    <property type="entry name" value="ADH_N"/>
    <property type="match status" value="1"/>
</dbReference>
<dbReference type="InterPro" id="IPR036291">
    <property type="entry name" value="NAD(P)-bd_dom_sf"/>
</dbReference>
<comment type="caution">
    <text evidence="2">The sequence shown here is derived from an EMBL/GenBank/DDBJ whole genome shotgun (WGS) entry which is preliminary data.</text>
</comment>
<accession>A0A7Y4NQB2</accession>
<organism evidence="2 3">
    <name type="scientific">Corallococcus exercitus</name>
    <dbReference type="NCBI Taxonomy" id="2316736"/>
    <lineage>
        <taxon>Bacteria</taxon>
        <taxon>Pseudomonadati</taxon>
        <taxon>Myxococcota</taxon>
        <taxon>Myxococcia</taxon>
        <taxon>Myxococcales</taxon>
        <taxon>Cystobacterineae</taxon>
        <taxon>Myxococcaceae</taxon>
        <taxon>Corallococcus</taxon>
    </lineage>
</organism>
<gene>
    <name evidence="2" type="ORF">HMI49_00460</name>
</gene>
<dbReference type="PANTHER" id="PTHR43677:SF4">
    <property type="entry name" value="QUINONE OXIDOREDUCTASE-LIKE PROTEIN 2"/>
    <property type="match status" value="1"/>
</dbReference>
<name>A0A7Y4NQB2_9BACT</name>
<dbReference type="InterPro" id="IPR002364">
    <property type="entry name" value="Quin_OxRdtase/zeta-crystal_CS"/>
</dbReference>
<dbReference type="PANTHER" id="PTHR43677">
    <property type="entry name" value="SHORT-CHAIN DEHYDROGENASE/REDUCTASE"/>
    <property type="match status" value="1"/>
</dbReference>
<feature type="domain" description="Enoyl reductase (ER)" evidence="1">
    <location>
        <begin position="10"/>
        <end position="321"/>
    </location>
</feature>
<dbReference type="Proteomes" id="UP000563426">
    <property type="component" value="Unassembled WGS sequence"/>
</dbReference>
<dbReference type="InterPro" id="IPR011032">
    <property type="entry name" value="GroES-like_sf"/>
</dbReference>
<dbReference type="SUPFAM" id="SSF50129">
    <property type="entry name" value="GroES-like"/>
    <property type="match status" value="1"/>
</dbReference>
<sequence length="335" mass="35299">MRAMVCGTWGGPEQLTLTNVPEPVPKPDEVKIDVHACSVNFADLLMIGGTYQTRPELPFVPGLEAAGTIASAPDGSGLKPGDRVVAILWHGGYAEQAVASVQETFLLPAEVSFDVAAALTSAYVSTALALNRVAHLKPSEVLLVLGASGGVGLAAVQLGKALGAKVIAVASTPDKRLIAREAGADRVFSSAETDWKDQVLAAAGPSGVSVCFDPVGGPLFDPALSTLGWGGRYVLVGFAAGQIPSIPAHRLLVKHRAVLGSSLRYFRYHDPAALRETMDQLFAWYAQGRITPRITLRLPLEETAEGLRTLAERRAIGKVVVHVREDQDTPSRAGG</sequence>
<dbReference type="EMBL" id="JABFJV010000002">
    <property type="protein sequence ID" value="NOK31672.1"/>
    <property type="molecule type" value="Genomic_DNA"/>
</dbReference>
<dbReference type="InterPro" id="IPR051397">
    <property type="entry name" value="Zn-ADH-like_protein"/>
</dbReference>
<evidence type="ECO:0000313" key="2">
    <source>
        <dbReference type="EMBL" id="NOK31672.1"/>
    </source>
</evidence>
<evidence type="ECO:0000313" key="3">
    <source>
        <dbReference type="Proteomes" id="UP000563426"/>
    </source>
</evidence>
<dbReference type="AlphaFoldDB" id="A0A7Y4NQB2"/>
<dbReference type="InterPro" id="IPR020843">
    <property type="entry name" value="ER"/>
</dbReference>
<reference evidence="2 3" key="1">
    <citation type="submission" date="2020-05" db="EMBL/GenBank/DDBJ databases">
        <authorList>
            <person name="Whitworth D."/>
        </authorList>
    </citation>
    <scope>NUCLEOTIDE SEQUENCE [LARGE SCALE GENOMIC DNA]</scope>
    <source>
        <strain evidence="2 3">AB043B</strain>
    </source>
</reference>
<dbReference type="InterPro" id="IPR013154">
    <property type="entry name" value="ADH-like_N"/>
</dbReference>
<dbReference type="SUPFAM" id="SSF51735">
    <property type="entry name" value="NAD(P)-binding Rossmann-fold domains"/>
    <property type="match status" value="1"/>
</dbReference>
<dbReference type="RefSeq" id="WP_171432637.1">
    <property type="nucleotide sequence ID" value="NZ_JABFJV010000002.1"/>
</dbReference>
<dbReference type="Pfam" id="PF00107">
    <property type="entry name" value="ADH_zinc_N"/>
    <property type="match status" value="1"/>
</dbReference>
<dbReference type="InterPro" id="IPR013149">
    <property type="entry name" value="ADH-like_C"/>
</dbReference>
<dbReference type="Gene3D" id="3.40.50.720">
    <property type="entry name" value="NAD(P)-binding Rossmann-like Domain"/>
    <property type="match status" value="1"/>
</dbReference>
<dbReference type="SMART" id="SM00829">
    <property type="entry name" value="PKS_ER"/>
    <property type="match status" value="1"/>
</dbReference>